<dbReference type="Pfam" id="PF02230">
    <property type="entry name" value="Abhydrolase_2"/>
    <property type="match status" value="1"/>
</dbReference>
<name>A0AA38MKC3_9CUCU</name>
<dbReference type="Proteomes" id="UP001168821">
    <property type="component" value="Unassembled WGS sequence"/>
</dbReference>
<evidence type="ECO:0000256" key="1">
    <source>
        <dbReference type="ARBA" id="ARBA00006499"/>
    </source>
</evidence>
<dbReference type="InterPro" id="IPR003140">
    <property type="entry name" value="PLipase/COase/thioEstase"/>
</dbReference>
<dbReference type="AlphaFoldDB" id="A0AA38MKC3"/>
<feature type="domain" description="Phospholipase/carboxylesterase/thioesterase" evidence="4">
    <location>
        <begin position="10"/>
        <end position="220"/>
    </location>
</feature>
<proteinExistence type="inferred from homology"/>
<dbReference type="EC" id="3.1.2.22" evidence="2"/>
<evidence type="ECO:0000256" key="2">
    <source>
        <dbReference type="ARBA" id="ARBA00012423"/>
    </source>
</evidence>
<dbReference type="PANTHER" id="PTHR10655:SF17">
    <property type="entry name" value="LYSOPHOSPHOLIPASE-LIKE PROTEIN 1"/>
    <property type="match status" value="1"/>
</dbReference>
<dbReference type="EMBL" id="JALNTZ010000003">
    <property type="protein sequence ID" value="KAJ3659154.1"/>
    <property type="molecule type" value="Genomic_DNA"/>
</dbReference>
<gene>
    <name evidence="5" type="ORF">Zmor_010859</name>
</gene>
<dbReference type="InterPro" id="IPR029058">
    <property type="entry name" value="AB_hydrolase_fold"/>
</dbReference>
<dbReference type="SUPFAM" id="SSF53474">
    <property type="entry name" value="alpha/beta-Hydrolases"/>
    <property type="match status" value="1"/>
</dbReference>
<dbReference type="InterPro" id="IPR050565">
    <property type="entry name" value="LYPA1-2/EST-like"/>
</dbReference>
<comment type="caution">
    <text evidence="5">The sequence shown here is derived from an EMBL/GenBank/DDBJ whole genome shotgun (WGS) entry which is preliminary data.</text>
</comment>
<dbReference type="GO" id="GO:0008474">
    <property type="term" value="F:palmitoyl-(protein) hydrolase activity"/>
    <property type="evidence" value="ECO:0007669"/>
    <property type="project" value="UniProtKB-EC"/>
</dbReference>
<dbReference type="GO" id="GO:0052689">
    <property type="term" value="F:carboxylic ester hydrolase activity"/>
    <property type="evidence" value="ECO:0007669"/>
    <property type="project" value="TreeGrafter"/>
</dbReference>
<keyword evidence="6" id="KW-1185">Reference proteome</keyword>
<keyword evidence="3" id="KW-0378">Hydrolase</keyword>
<evidence type="ECO:0000256" key="3">
    <source>
        <dbReference type="ARBA" id="ARBA00022801"/>
    </source>
</evidence>
<evidence type="ECO:0000313" key="5">
    <source>
        <dbReference type="EMBL" id="KAJ3659154.1"/>
    </source>
</evidence>
<sequence>MPSLRPVHIIKQLNNTHTASVIFLHGSGDTGQGVLEWVKFLIKGFALPHVKFLFPTAPLRPYIPMDGALSNVWFNRYDITPEVPEHTETIEDIKIQIKSLISEEVDAGIPLDKIIVGGFSMGGALALHTGYRFVPGLAGVFTLSSFLNDESAVYKNIQSTETPLLMCHGDKDTLVPMSWGESTFNQLSNLGVKGEFIPIKNTLHELKRNELEKLLQWITNIIPPTS</sequence>
<dbReference type="GO" id="GO:0005737">
    <property type="term" value="C:cytoplasm"/>
    <property type="evidence" value="ECO:0007669"/>
    <property type="project" value="TreeGrafter"/>
</dbReference>
<dbReference type="Gene3D" id="3.40.50.1820">
    <property type="entry name" value="alpha/beta hydrolase"/>
    <property type="match status" value="1"/>
</dbReference>
<comment type="similarity">
    <text evidence="1">Belongs to the AB hydrolase superfamily. AB hydrolase 2 family.</text>
</comment>
<protein>
    <recommendedName>
        <fullName evidence="2">palmitoyl-protein hydrolase</fullName>
        <ecNumber evidence="2">3.1.2.22</ecNumber>
    </recommendedName>
</protein>
<accession>A0AA38MKC3</accession>
<dbReference type="PANTHER" id="PTHR10655">
    <property type="entry name" value="LYSOPHOSPHOLIPASE-RELATED"/>
    <property type="match status" value="1"/>
</dbReference>
<evidence type="ECO:0000259" key="4">
    <source>
        <dbReference type="Pfam" id="PF02230"/>
    </source>
</evidence>
<reference evidence="5" key="1">
    <citation type="journal article" date="2023" name="G3 (Bethesda)">
        <title>Whole genome assemblies of Zophobas morio and Tenebrio molitor.</title>
        <authorList>
            <person name="Kaur S."/>
            <person name="Stinson S.A."/>
            <person name="diCenzo G.C."/>
        </authorList>
    </citation>
    <scope>NUCLEOTIDE SEQUENCE</scope>
    <source>
        <strain evidence="5">QUZm001</strain>
    </source>
</reference>
<evidence type="ECO:0000313" key="6">
    <source>
        <dbReference type="Proteomes" id="UP001168821"/>
    </source>
</evidence>
<organism evidence="5 6">
    <name type="scientific">Zophobas morio</name>
    <dbReference type="NCBI Taxonomy" id="2755281"/>
    <lineage>
        <taxon>Eukaryota</taxon>
        <taxon>Metazoa</taxon>
        <taxon>Ecdysozoa</taxon>
        <taxon>Arthropoda</taxon>
        <taxon>Hexapoda</taxon>
        <taxon>Insecta</taxon>
        <taxon>Pterygota</taxon>
        <taxon>Neoptera</taxon>
        <taxon>Endopterygota</taxon>
        <taxon>Coleoptera</taxon>
        <taxon>Polyphaga</taxon>
        <taxon>Cucujiformia</taxon>
        <taxon>Tenebrionidae</taxon>
        <taxon>Zophobas</taxon>
    </lineage>
</organism>